<dbReference type="GeneID" id="25562665"/>
<name>A0A0L0D343_THETB</name>
<feature type="compositionally biased region" description="Pro residues" evidence="1">
    <location>
        <begin position="9"/>
        <end position="28"/>
    </location>
</feature>
<organism evidence="2 3">
    <name type="scientific">Thecamonas trahens ATCC 50062</name>
    <dbReference type="NCBI Taxonomy" id="461836"/>
    <lineage>
        <taxon>Eukaryota</taxon>
        <taxon>Apusozoa</taxon>
        <taxon>Apusomonadida</taxon>
        <taxon>Apusomonadidae</taxon>
        <taxon>Thecamonas</taxon>
    </lineage>
</organism>
<evidence type="ECO:0000313" key="3">
    <source>
        <dbReference type="Proteomes" id="UP000054408"/>
    </source>
</evidence>
<dbReference type="EMBL" id="GL349443">
    <property type="protein sequence ID" value="KNC46591.1"/>
    <property type="molecule type" value="Genomic_DNA"/>
</dbReference>
<sequence length="279" mass="29326">MARTLSFVRPPPPKQPPQDPTTPPPPPDAGTRNVAVGVALAAALLCGPHYLEHHNVFTDASKNPDEVDKYGEIVSKGSLWNGPSLGAPPVDRPLWAQVLRRDLVVNYLVLRLDDGSRSLYAFPPSSDVNAMAEASVPDAGVGDVPEPPFPLGATVVLHQDGADKTPLVAVDAALRPSGRDLLADVNPAHWRALDPRMPWEYYGVIAIAVAGYMATFAKRGASGSYGPLVLYPLLGTWLAAWALTPAPALHPSVVAELEAIKAGVALADAAGIEAAAVEQ</sequence>
<evidence type="ECO:0000313" key="2">
    <source>
        <dbReference type="EMBL" id="KNC46591.1"/>
    </source>
</evidence>
<gene>
    <name evidence="2" type="ORF">AMSG_03028</name>
</gene>
<keyword evidence="3" id="KW-1185">Reference proteome</keyword>
<feature type="region of interest" description="Disordered" evidence="1">
    <location>
        <begin position="1"/>
        <end position="32"/>
    </location>
</feature>
<dbReference type="Proteomes" id="UP000054408">
    <property type="component" value="Unassembled WGS sequence"/>
</dbReference>
<proteinExistence type="predicted"/>
<dbReference type="AlphaFoldDB" id="A0A0L0D343"/>
<reference evidence="2 3" key="1">
    <citation type="submission" date="2010-05" db="EMBL/GenBank/DDBJ databases">
        <title>The Genome Sequence of Thecamonas trahens ATCC 50062.</title>
        <authorList>
            <consortium name="The Broad Institute Genome Sequencing Platform"/>
            <person name="Russ C."/>
            <person name="Cuomo C."/>
            <person name="Shea T."/>
            <person name="Young S.K."/>
            <person name="Zeng Q."/>
            <person name="Koehrsen M."/>
            <person name="Haas B."/>
            <person name="Borodovsky M."/>
            <person name="Guigo R."/>
            <person name="Alvarado L."/>
            <person name="Berlin A."/>
            <person name="Bochicchio J."/>
            <person name="Borenstein D."/>
            <person name="Chapman S."/>
            <person name="Chen Z."/>
            <person name="Freedman E."/>
            <person name="Gellesch M."/>
            <person name="Goldberg J."/>
            <person name="Griggs A."/>
            <person name="Gujja S."/>
            <person name="Heilman E."/>
            <person name="Heiman D."/>
            <person name="Hepburn T."/>
            <person name="Howarth C."/>
            <person name="Jen D."/>
            <person name="Larson L."/>
            <person name="Mehta T."/>
            <person name="Park D."/>
            <person name="Pearson M."/>
            <person name="Roberts A."/>
            <person name="Saif S."/>
            <person name="Shenoy N."/>
            <person name="Sisk P."/>
            <person name="Stolte C."/>
            <person name="Sykes S."/>
            <person name="Thomson T."/>
            <person name="Walk T."/>
            <person name="White J."/>
            <person name="Yandava C."/>
            <person name="Burger G."/>
            <person name="Gray M.W."/>
            <person name="Holland P.W.H."/>
            <person name="King N."/>
            <person name="Lang F.B.F."/>
            <person name="Roger A.J."/>
            <person name="Ruiz-Trillo I."/>
            <person name="Lander E."/>
            <person name="Nusbaum C."/>
        </authorList>
    </citation>
    <scope>NUCLEOTIDE SEQUENCE [LARGE SCALE GENOMIC DNA]</scope>
    <source>
        <strain evidence="2 3">ATCC 50062</strain>
    </source>
</reference>
<dbReference type="RefSeq" id="XP_013760366.1">
    <property type="nucleotide sequence ID" value="XM_013904912.1"/>
</dbReference>
<evidence type="ECO:0000256" key="1">
    <source>
        <dbReference type="SAM" id="MobiDB-lite"/>
    </source>
</evidence>
<protein>
    <submittedName>
        <fullName evidence="2">Uncharacterized protein</fullName>
    </submittedName>
</protein>
<accession>A0A0L0D343</accession>